<evidence type="ECO:0000259" key="6">
    <source>
        <dbReference type="Pfam" id="PF01321"/>
    </source>
</evidence>
<dbReference type="CDD" id="cd01092">
    <property type="entry name" value="APP-like"/>
    <property type="match status" value="1"/>
</dbReference>
<dbReference type="InterPro" id="IPR000994">
    <property type="entry name" value="Pept_M24"/>
</dbReference>
<dbReference type="PRINTS" id="PR00599">
    <property type="entry name" value="MAPEPTIDASE"/>
</dbReference>
<gene>
    <name evidence="7" type="ORF">SAMN05444972_11177</name>
</gene>
<comment type="cofactor">
    <cofactor evidence="1">
        <name>Mn(2+)</name>
        <dbReference type="ChEBI" id="CHEBI:29035"/>
    </cofactor>
</comment>
<dbReference type="EMBL" id="FPAA01000011">
    <property type="protein sequence ID" value="SFS92764.1"/>
    <property type="molecule type" value="Genomic_DNA"/>
</dbReference>
<dbReference type="Pfam" id="PF01321">
    <property type="entry name" value="Creatinase_N"/>
    <property type="match status" value="1"/>
</dbReference>
<dbReference type="FunFam" id="3.90.230.10:FF:000014">
    <property type="entry name" value="Aminopeptidase P family protein"/>
    <property type="match status" value="1"/>
</dbReference>
<accession>A0A1I6TUC2</accession>
<evidence type="ECO:0000256" key="4">
    <source>
        <dbReference type="ARBA" id="ARBA00023211"/>
    </source>
</evidence>
<reference evidence="8" key="1">
    <citation type="submission" date="2016-10" db="EMBL/GenBank/DDBJ databases">
        <authorList>
            <person name="Varghese N."/>
            <person name="Submissions S."/>
        </authorList>
    </citation>
    <scope>NUCLEOTIDE SEQUENCE [LARGE SCALE GENOMIC DNA]</scope>
    <source>
        <strain evidence="8">DSM 45789</strain>
    </source>
</reference>
<dbReference type="InterPro" id="IPR036005">
    <property type="entry name" value="Creatinase/aminopeptidase-like"/>
</dbReference>
<keyword evidence="3" id="KW-0378">Hydrolase</keyword>
<sequence>MASIHTTFPPITLHDKVVKYPNHEGSVPLTNKRVDSVIGWLREEQIDFALITSPTQIYYLTDFHCHPHERFLGLFLFPDKDPLLVCPTLEEDRARQAGWASEIVTCPDGEDPWLQIVPSLHARGIHSAKQIAVEKDTLPLSRAEGLLQHYPGATLLAAETTLQRFRVQKDTKEIEIMTVAAQMADEAITIGQAALTEGCTETEIASLIEYEMKKRGADGMAFDTMVLFGEKTGLPHGSPGNRQLQSGDMVLFDLGIVHQGYNSDITRTFGYRSCTPEQEKIYHTVLAALEAALALCRPGVRFGDLDTAARQVIENAGYGRYFTHRLGHGLGLEAHEYPSVHGHNDDLLEEGMVFTIEPGIYIPDLGGVRIEDDVLITTTGYQLLTSSPKKWQIIG</sequence>
<evidence type="ECO:0000256" key="3">
    <source>
        <dbReference type="ARBA" id="ARBA00022801"/>
    </source>
</evidence>
<name>A0A1I6TUC2_9BACL</name>
<dbReference type="Proteomes" id="UP000198660">
    <property type="component" value="Unassembled WGS sequence"/>
</dbReference>
<dbReference type="AlphaFoldDB" id="A0A1I6TUC2"/>
<evidence type="ECO:0000259" key="5">
    <source>
        <dbReference type="Pfam" id="PF00557"/>
    </source>
</evidence>
<dbReference type="InterPro" id="IPR000587">
    <property type="entry name" value="Creatinase_N"/>
</dbReference>
<evidence type="ECO:0000313" key="7">
    <source>
        <dbReference type="EMBL" id="SFS92764.1"/>
    </source>
</evidence>
<evidence type="ECO:0000256" key="2">
    <source>
        <dbReference type="ARBA" id="ARBA00008766"/>
    </source>
</evidence>
<dbReference type="InterPro" id="IPR050659">
    <property type="entry name" value="Peptidase_M24B"/>
</dbReference>
<dbReference type="PANTHER" id="PTHR46112">
    <property type="entry name" value="AMINOPEPTIDASE"/>
    <property type="match status" value="1"/>
</dbReference>
<dbReference type="GO" id="GO:0004177">
    <property type="term" value="F:aminopeptidase activity"/>
    <property type="evidence" value="ECO:0007669"/>
    <property type="project" value="UniProtKB-ARBA"/>
</dbReference>
<dbReference type="Pfam" id="PF00557">
    <property type="entry name" value="Peptidase_M24"/>
    <property type="match status" value="1"/>
</dbReference>
<feature type="domain" description="Creatinase N-terminal" evidence="6">
    <location>
        <begin position="33"/>
        <end position="167"/>
    </location>
</feature>
<dbReference type="GO" id="GO:0008235">
    <property type="term" value="F:metalloexopeptidase activity"/>
    <property type="evidence" value="ECO:0007669"/>
    <property type="project" value="UniProtKB-ARBA"/>
</dbReference>
<organism evidence="7 8">
    <name type="scientific">Marininema halotolerans</name>
    <dbReference type="NCBI Taxonomy" id="1155944"/>
    <lineage>
        <taxon>Bacteria</taxon>
        <taxon>Bacillati</taxon>
        <taxon>Bacillota</taxon>
        <taxon>Bacilli</taxon>
        <taxon>Bacillales</taxon>
        <taxon>Thermoactinomycetaceae</taxon>
        <taxon>Marininema</taxon>
    </lineage>
</organism>
<dbReference type="SUPFAM" id="SSF55920">
    <property type="entry name" value="Creatinase/aminopeptidase"/>
    <property type="match status" value="1"/>
</dbReference>
<keyword evidence="4" id="KW-0464">Manganese</keyword>
<protein>
    <submittedName>
        <fullName evidence="7">Xaa-Pro dipeptidase</fullName>
    </submittedName>
</protein>
<dbReference type="PANTHER" id="PTHR46112:SF10">
    <property type="entry name" value="DIPEPTIDASE YKVY-RELATED"/>
    <property type="match status" value="1"/>
</dbReference>
<dbReference type="InterPro" id="IPR029149">
    <property type="entry name" value="Creatin/AminoP/Spt16_N"/>
</dbReference>
<proteinExistence type="inferred from homology"/>
<dbReference type="Gene3D" id="3.40.350.10">
    <property type="entry name" value="Creatinase/prolidase N-terminal domain"/>
    <property type="match status" value="1"/>
</dbReference>
<dbReference type="InterPro" id="IPR001714">
    <property type="entry name" value="Pept_M24_MAP"/>
</dbReference>
<dbReference type="Gene3D" id="3.90.230.10">
    <property type="entry name" value="Creatinase/methionine aminopeptidase superfamily"/>
    <property type="match status" value="1"/>
</dbReference>
<evidence type="ECO:0000313" key="8">
    <source>
        <dbReference type="Proteomes" id="UP000198660"/>
    </source>
</evidence>
<dbReference type="SUPFAM" id="SSF53092">
    <property type="entry name" value="Creatinase/prolidase N-terminal domain"/>
    <property type="match status" value="1"/>
</dbReference>
<comment type="similarity">
    <text evidence="2">Belongs to the peptidase M24B family.</text>
</comment>
<evidence type="ECO:0000256" key="1">
    <source>
        <dbReference type="ARBA" id="ARBA00001936"/>
    </source>
</evidence>
<keyword evidence="8" id="KW-1185">Reference proteome</keyword>
<feature type="domain" description="Peptidase M24" evidence="5">
    <location>
        <begin position="175"/>
        <end position="377"/>
    </location>
</feature>